<evidence type="ECO:0000256" key="6">
    <source>
        <dbReference type="SAM" id="Phobius"/>
    </source>
</evidence>
<dbReference type="InterPro" id="IPR037185">
    <property type="entry name" value="EmrE-like"/>
</dbReference>
<evidence type="ECO:0000259" key="7">
    <source>
        <dbReference type="Pfam" id="PF00892"/>
    </source>
</evidence>
<dbReference type="OrthoDB" id="7165334at2"/>
<protein>
    <submittedName>
        <fullName evidence="8">S-adenosylmethionine uptake transporter</fullName>
    </submittedName>
</protein>
<reference evidence="9" key="1">
    <citation type="submission" date="2016-10" db="EMBL/GenBank/DDBJ databases">
        <authorList>
            <person name="Varghese N."/>
            <person name="Submissions S."/>
        </authorList>
    </citation>
    <scope>NUCLEOTIDE SEQUENCE [LARGE SCALE GENOMIC DNA]</scope>
    <source>
        <strain evidence="9">DSM 100420</strain>
    </source>
</reference>
<dbReference type="Pfam" id="PF00892">
    <property type="entry name" value="EamA"/>
    <property type="match status" value="2"/>
</dbReference>
<proteinExistence type="inferred from homology"/>
<feature type="domain" description="EamA" evidence="7">
    <location>
        <begin position="149"/>
        <end position="273"/>
    </location>
</feature>
<dbReference type="PANTHER" id="PTHR22911">
    <property type="entry name" value="ACYL-MALONYL CONDENSING ENZYME-RELATED"/>
    <property type="match status" value="1"/>
</dbReference>
<keyword evidence="9" id="KW-1185">Reference proteome</keyword>
<dbReference type="EMBL" id="FNPX01000041">
    <property type="protein sequence ID" value="SDZ62615.1"/>
    <property type="molecule type" value="Genomic_DNA"/>
</dbReference>
<feature type="transmembrane region" description="Helical" evidence="6">
    <location>
        <begin position="179"/>
        <end position="200"/>
    </location>
</feature>
<dbReference type="GO" id="GO:0016020">
    <property type="term" value="C:membrane"/>
    <property type="evidence" value="ECO:0007669"/>
    <property type="project" value="UniProtKB-SubCell"/>
</dbReference>
<evidence type="ECO:0000256" key="5">
    <source>
        <dbReference type="ARBA" id="ARBA00023136"/>
    </source>
</evidence>
<feature type="transmembrane region" description="Helical" evidence="6">
    <location>
        <begin position="149"/>
        <end position="167"/>
    </location>
</feature>
<evidence type="ECO:0000256" key="1">
    <source>
        <dbReference type="ARBA" id="ARBA00004141"/>
    </source>
</evidence>
<evidence type="ECO:0000256" key="4">
    <source>
        <dbReference type="ARBA" id="ARBA00022989"/>
    </source>
</evidence>
<dbReference type="Proteomes" id="UP000198914">
    <property type="component" value="Unassembled WGS sequence"/>
</dbReference>
<gene>
    <name evidence="8" type="ORF">SAMN05444004_1413</name>
</gene>
<dbReference type="SUPFAM" id="SSF103481">
    <property type="entry name" value="Multidrug resistance efflux transporter EmrE"/>
    <property type="match status" value="2"/>
</dbReference>
<evidence type="ECO:0000256" key="2">
    <source>
        <dbReference type="ARBA" id="ARBA00009853"/>
    </source>
</evidence>
<feature type="transmembrane region" description="Helical" evidence="6">
    <location>
        <begin position="262"/>
        <end position="280"/>
    </location>
</feature>
<comment type="subcellular location">
    <subcellularLocation>
        <location evidence="1">Membrane</location>
        <topology evidence="1">Multi-pass membrane protein</topology>
    </subcellularLocation>
</comment>
<organism evidence="8 9">
    <name type="scientific">Jannaschia faecimaris</name>
    <dbReference type="NCBI Taxonomy" id="1244108"/>
    <lineage>
        <taxon>Bacteria</taxon>
        <taxon>Pseudomonadati</taxon>
        <taxon>Pseudomonadota</taxon>
        <taxon>Alphaproteobacteria</taxon>
        <taxon>Rhodobacterales</taxon>
        <taxon>Roseobacteraceae</taxon>
        <taxon>Jannaschia</taxon>
    </lineage>
</organism>
<feature type="transmembrane region" description="Helical" evidence="6">
    <location>
        <begin position="38"/>
        <end position="59"/>
    </location>
</feature>
<feature type="transmembrane region" description="Helical" evidence="6">
    <location>
        <begin position="71"/>
        <end position="89"/>
    </location>
</feature>
<name>A0A1H3UL96_9RHOB</name>
<feature type="transmembrane region" description="Helical" evidence="6">
    <location>
        <begin position="125"/>
        <end position="143"/>
    </location>
</feature>
<evidence type="ECO:0000313" key="9">
    <source>
        <dbReference type="Proteomes" id="UP000198914"/>
    </source>
</evidence>
<feature type="transmembrane region" description="Helical" evidence="6">
    <location>
        <begin position="240"/>
        <end position="256"/>
    </location>
</feature>
<keyword evidence="3 6" id="KW-0812">Transmembrane</keyword>
<dbReference type="PANTHER" id="PTHR22911:SF6">
    <property type="entry name" value="SOLUTE CARRIER FAMILY 35 MEMBER G1"/>
    <property type="match status" value="1"/>
</dbReference>
<dbReference type="InterPro" id="IPR000620">
    <property type="entry name" value="EamA_dom"/>
</dbReference>
<comment type="similarity">
    <text evidence="2">Belongs to the drug/metabolite transporter (DMT) superfamily. 10 TMS drug/metabolite exporter (DME) (TC 2.A.7.3) family.</text>
</comment>
<accession>A0A1H3UL96</accession>
<feature type="transmembrane region" description="Helical" evidence="6">
    <location>
        <begin position="95"/>
        <end position="116"/>
    </location>
</feature>
<dbReference type="Gene3D" id="1.10.3730.20">
    <property type="match status" value="1"/>
</dbReference>
<feature type="domain" description="EamA" evidence="7">
    <location>
        <begin position="6"/>
        <end position="139"/>
    </location>
</feature>
<dbReference type="STRING" id="1244108.SAMN05444004_1413"/>
<keyword evidence="5 6" id="KW-0472">Membrane</keyword>
<keyword evidence="4 6" id="KW-1133">Transmembrane helix</keyword>
<evidence type="ECO:0000256" key="3">
    <source>
        <dbReference type="ARBA" id="ARBA00022692"/>
    </source>
</evidence>
<evidence type="ECO:0000313" key="8">
    <source>
        <dbReference type="EMBL" id="SDZ62615.1"/>
    </source>
</evidence>
<dbReference type="RefSeq" id="WP_092648016.1">
    <property type="nucleotide sequence ID" value="NZ_FNPX01000041.1"/>
</dbReference>
<sequence length="295" mass="31581">MNDNLKGACFMMGSMATFTCNDAVIKYVAQGMPTFQMVFLRGVGATLLLVVLARFTGVLRAPVPRDDWKWVIGRALAEVASFFPFILALTHMPLANVTAILQALPLAITAAGALFLGERVGWRRWTAITVGFVGVLMIVRPGGADFDRWSLVALAAVVMISLRELLTRRLSRDVPSLKVAIFTAVGVTILGLAITVPSGWAPVSAGQGGLIAAASVFILGGYLFSIMAMRVGEVAAVTPFRYTALIWGLLLGWAVFGDWPKPLTLIGAALVVSTGIYTLLREGRRAPVPRPNAPR</sequence>
<dbReference type="AlphaFoldDB" id="A0A1H3UL96"/>
<feature type="transmembrane region" description="Helical" evidence="6">
    <location>
        <begin position="206"/>
        <end position="228"/>
    </location>
</feature>